<dbReference type="Gene3D" id="3.40.50.2020">
    <property type="match status" value="1"/>
</dbReference>
<comment type="function">
    <text evidence="7">Catalyzes the formation of phosphoribosylamine from phosphoribosylpyrophosphate (PRPP) and glutamine.</text>
</comment>
<feature type="domain" description="Glutamine amidotransferase type-2" evidence="9">
    <location>
        <begin position="2"/>
        <end position="221"/>
    </location>
</feature>
<evidence type="ECO:0000256" key="2">
    <source>
        <dbReference type="ARBA" id="ARBA00010138"/>
    </source>
</evidence>
<keyword evidence="4 7" id="KW-0808">Transferase</keyword>
<feature type="binding site" evidence="7">
    <location>
        <position position="359"/>
    </location>
    <ligand>
        <name>Mg(2+)</name>
        <dbReference type="ChEBI" id="CHEBI:18420"/>
    </ligand>
</feature>
<dbReference type="InterPro" id="IPR035584">
    <property type="entry name" value="PurF_N"/>
</dbReference>
<gene>
    <name evidence="7 10" type="primary">purF</name>
    <name evidence="10" type="ORF">Q2362_02480</name>
</gene>
<dbReference type="EMBL" id="JAULJQ010000002">
    <property type="protein sequence ID" value="MDO2408966.1"/>
    <property type="molecule type" value="Genomic_DNA"/>
</dbReference>
<dbReference type="SUPFAM" id="SSF53271">
    <property type="entry name" value="PRTase-like"/>
    <property type="match status" value="1"/>
</dbReference>
<dbReference type="NCBIfam" id="TIGR01134">
    <property type="entry name" value="purF"/>
    <property type="match status" value="1"/>
</dbReference>
<keyword evidence="6 7" id="KW-0315">Glutamine amidotransferase</keyword>
<dbReference type="CDD" id="cd00715">
    <property type="entry name" value="GPATase_N"/>
    <property type="match status" value="1"/>
</dbReference>
<feature type="active site" description="Nucleophile" evidence="7">
    <location>
        <position position="2"/>
    </location>
</feature>
<keyword evidence="7" id="KW-0460">Magnesium</keyword>
<evidence type="ECO:0000313" key="11">
    <source>
        <dbReference type="Proteomes" id="UP001171111"/>
    </source>
</evidence>
<dbReference type="Pfam" id="PF00156">
    <property type="entry name" value="Pribosyltran"/>
    <property type="match status" value="1"/>
</dbReference>
<dbReference type="PIRSF" id="PIRSF000485">
    <property type="entry name" value="Amd_phspho_trans"/>
    <property type="match status" value="1"/>
</dbReference>
<keyword evidence="11" id="KW-1185">Reference proteome</keyword>
<dbReference type="GO" id="GO:0004044">
    <property type="term" value="F:amidophosphoribosyltransferase activity"/>
    <property type="evidence" value="ECO:0007669"/>
    <property type="project" value="UniProtKB-EC"/>
</dbReference>
<organism evidence="10 11">
    <name type="scientific">Campylobacter magnus</name>
    <dbReference type="NCBI Taxonomy" id="3026462"/>
    <lineage>
        <taxon>Bacteria</taxon>
        <taxon>Pseudomonadati</taxon>
        <taxon>Campylobacterota</taxon>
        <taxon>Epsilonproteobacteria</taxon>
        <taxon>Campylobacterales</taxon>
        <taxon>Campylobacteraceae</taxon>
        <taxon>Campylobacter</taxon>
    </lineage>
</organism>
<keyword evidence="7" id="KW-0479">Metal-binding</keyword>
<dbReference type="InterPro" id="IPR029055">
    <property type="entry name" value="Ntn_hydrolases_N"/>
</dbReference>
<dbReference type="Proteomes" id="UP001171111">
    <property type="component" value="Unassembled WGS sequence"/>
</dbReference>
<dbReference type="InterPro" id="IPR005854">
    <property type="entry name" value="PurF"/>
</dbReference>
<evidence type="ECO:0000256" key="8">
    <source>
        <dbReference type="PIRNR" id="PIRNR000485"/>
    </source>
</evidence>
<dbReference type="PROSITE" id="PS51278">
    <property type="entry name" value="GATASE_TYPE_2"/>
    <property type="match status" value="1"/>
</dbReference>
<name>A0ABT8T686_9BACT</name>
<dbReference type="InterPro" id="IPR029057">
    <property type="entry name" value="PRTase-like"/>
</dbReference>
<comment type="similarity">
    <text evidence="2 7 8">In the C-terminal section; belongs to the purine/pyrimidine phosphoribosyltransferase family.</text>
</comment>
<comment type="cofactor">
    <cofactor evidence="7">
        <name>Mg(2+)</name>
        <dbReference type="ChEBI" id="CHEBI:18420"/>
    </cofactor>
    <text evidence="7">Binds 1 Mg(2+) ion per subunit.</text>
</comment>
<feature type="binding site" evidence="7">
    <location>
        <position position="358"/>
    </location>
    <ligand>
        <name>Mg(2+)</name>
        <dbReference type="ChEBI" id="CHEBI:18420"/>
    </ligand>
</feature>
<protein>
    <recommendedName>
        <fullName evidence="7">Amidophosphoribosyltransferase</fullName>
        <shortName evidence="7">ATase</shortName>
        <ecNumber evidence="7">2.4.2.14</ecNumber>
    </recommendedName>
    <alternativeName>
        <fullName evidence="7">Glutamine phosphoribosylpyrophosphate amidotransferase</fullName>
        <shortName evidence="7">GPATase</shortName>
    </alternativeName>
</protein>
<dbReference type="RefSeq" id="WP_302243738.1">
    <property type="nucleotide sequence ID" value="NZ_JAULJQ010000002.1"/>
</dbReference>
<comment type="caution">
    <text evidence="10">The sequence shown here is derived from an EMBL/GenBank/DDBJ whole genome shotgun (WGS) entry which is preliminary data.</text>
</comment>
<comment type="catalytic activity">
    <reaction evidence="7 8">
        <text>5-phospho-beta-D-ribosylamine + L-glutamate + diphosphate = 5-phospho-alpha-D-ribose 1-diphosphate + L-glutamine + H2O</text>
        <dbReference type="Rhea" id="RHEA:14905"/>
        <dbReference type="ChEBI" id="CHEBI:15377"/>
        <dbReference type="ChEBI" id="CHEBI:29985"/>
        <dbReference type="ChEBI" id="CHEBI:33019"/>
        <dbReference type="ChEBI" id="CHEBI:58017"/>
        <dbReference type="ChEBI" id="CHEBI:58359"/>
        <dbReference type="ChEBI" id="CHEBI:58681"/>
        <dbReference type="EC" id="2.4.2.14"/>
    </reaction>
</comment>
<evidence type="ECO:0000256" key="1">
    <source>
        <dbReference type="ARBA" id="ARBA00005209"/>
    </source>
</evidence>
<feature type="binding site" evidence="7">
    <location>
        <position position="296"/>
    </location>
    <ligand>
        <name>Mg(2+)</name>
        <dbReference type="ChEBI" id="CHEBI:18420"/>
    </ligand>
</feature>
<evidence type="ECO:0000256" key="3">
    <source>
        <dbReference type="ARBA" id="ARBA00022676"/>
    </source>
</evidence>
<keyword evidence="5 7" id="KW-0658">Purine biosynthesis</keyword>
<dbReference type="HAMAP" id="MF_01931">
    <property type="entry name" value="PurF"/>
    <property type="match status" value="1"/>
</dbReference>
<evidence type="ECO:0000313" key="10">
    <source>
        <dbReference type="EMBL" id="MDO2408966.1"/>
    </source>
</evidence>
<evidence type="ECO:0000259" key="9">
    <source>
        <dbReference type="PROSITE" id="PS51278"/>
    </source>
</evidence>
<keyword evidence="3 7" id="KW-0328">Glycosyltransferase</keyword>
<evidence type="ECO:0000256" key="7">
    <source>
        <dbReference type="HAMAP-Rule" id="MF_01931"/>
    </source>
</evidence>
<dbReference type="Gene3D" id="3.60.20.10">
    <property type="entry name" value="Glutamine Phosphoribosylpyrophosphate, subunit 1, domain 1"/>
    <property type="match status" value="1"/>
</dbReference>
<dbReference type="InterPro" id="IPR000836">
    <property type="entry name" value="PRTase_dom"/>
</dbReference>
<evidence type="ECO:0000256" key="6">
    <source>
        <dbReference type="ARBA" id="ARBA00022962"/>
    </source>
</evidence>
<comment type="pathway">
    <text evidence="1 7 8">Purine metabolism; IMP biosynthesis via de novo pathway; N(1)-(5-phospho-D-ribosyl)glycinamide from 5-phospho-alpha-D-ribose 1-diphosphate: step 1/2.</text>
</comment>
<dbReference type="InterPro" id="IPR017932">
    <property type="entry name" value="GATase_2_dom"/>
</dbReference>
<reference evidence="10 11" key="1">
    <citation type="submission" date="2023-06" db="EMBL/GenBank/DDBJ databases">
        <title>Campylobacter magnum sp. nov., isolated from cecal contents of domestic pigs (Sus scrofa domesticus).</title>
        <authorList>
            <person name="Papic B."/>
            <person name="Gruntar I."/>
        </authorList>
    </citation>
    <scope>NUCLEOTIDE SEQUENCE [LARGE SCALE GENOMIC DNA]</scope>
    <source>
        <strain evidence="11">34484-21</strain>
    </source>
</reference>
<evidence type="ECO:0000256" key="4">
    <source>
        <dbReference type="ARBA" id="ARBA00022679"/>
    </source>
</evidence>
<dbReference type="PANTHER" id="PTHR11907">
    <property type="entry name" value="AMIDOPHOSPHORIBOSYLTRANSFERASE"/>
    <property type="match status" value="1"/>
</dbReference>
<comment type="caution">
    <text evidence="7">Lacks conserved residue(s) required for the propagation of feature annotation.</text>
</comment>
<evidence type="ECO:0000256" key="5">
    <source>
        <dbReference type="ARBA" id="ARBA00022755"/>
    </source>
</evidence>
<proteinExistence type="inferred from homology"/>
<sequence>MCAIVGIINSEHAAKSAYYGLFAMQHRGQEASGISANFEHKISTIKAKGLVTEVFSEEKLNTLKGAMAIGHNRYSTAGKESGNDAQPVAARYALGEISIVHNGNLVNKKEVRESLVKNGAIFQSNMDTENILHLIAKSSAPKLKDRIIEALKEIKGAYCLLIMSRKKVFAVRDAYGVRPLSIGRLKDGGYIVASETCAFDLLGASFVRDVEPGEMIIFEEGKDSFESIKIFESEPRICAFEYIYFARPDSVIEGKSVYEMRKRLGSALANKSCEDTCDTCGNIKAKADLVIPVPDSGVPAALGYAQSANIPFEMAIVRNHYVGRTFIEPTQEIRNLKVKLKLNPMSSVLAGKSIVVIDDSIVRGTTSKRIVEMLRHAGAKEIHMKIAAPQIRYAEVYGIDTPNRDELISAKKTCAQICEYIGADSLEFLSIDELVKALGDERKYSLVSFDGNYFIK</sequence>
<dbReference type="EC" id="2.4.2.14" evidence="7"/>
<dbReference type="SUPFAM" id="SSF56235">
    <property type="entry name" value="N-terminal nucleophile aminohydrolases (Ntn hydrolases)"/>
    <property type="match status" value="1"/>
</dbReference>
<accession>A0ABT8T686</accession>
<dbReference type="CDD" id="cd06223">
    <property type="entry name" value="PRTases_typeI"/>
    <property type="match status" value="1"/>
</dbReference>
<dbReference type="Pfam" id="PF13537">
    <property type="entry name" value="GATase_7"/>
    <property type="match status" value="1"/>
</dbReference>